<dbReference type="InterPro" id="IPR050763">
    <property type="entry name" value="ABC_transporter_ATP-binding"/>
</dbReference>
<dbReference type="Gene3D" id="3.40.50.300">
    <property type="entry name" value="P-loop containing nucleotide triphosphate hydrolases"/>
    <property type="match status" value="1"/>
</dbReference>
<keyword evidence="3" id="KW-0547">Nucleotide-binding</keyword>
<dbReference type="InterPro" id="IPR003593">
    <property type="entry name" value="AAA+_ATPase"/>
</dbReference>
<keyword evidence="2" id="KW-0813">Transport</keyword>
<dbReference type="Pfam" id="PF00005">
    <property type="entry name" value="ABC_tran"/>
    <property type="match status" value="1"/>
</dbReference>
<dbReference type="CDD" id="cd03230">
    <property type="entry name" value="ABC_DR_subfamily_A"/>
    <property type="match status" value="1"/>
</dbReference>
<dbReference type="PANTHER" id="PTHR42711">
    <property type="entry name" value="ABC TRANSPORTER ATP-BINDING PROTEIN"/>
    <property type="match status" value="1"/>
</dbReference>
<accession>A0A6I1MWY0</accession>
<evidence type="ECO:0000313" key="7">
    <source>
        <dbReference type="Proteomes" id="UP000430345"/>
    </source>
</evidence>
<evidence type="ECO:0000256" key="3">
    <source>
        <dbReference type="ARBA" id="ARBA00022741"/>
    </source>
</evidence>
<keyword evidence="7" id="KW-1185">Reference proteome</keyword>
<evidence type="ECO:0000259" key="5">
    <source>
        <dbReference type="PROSITE" id="PS50893"/>
    </source>
</evidence>
<evidence type="ECO:0000256" key="2">
    <source>
        <dbReference type="ARBA" id="ARBA00022448"/>
    </source>
</evidence>
<protein>
    <submittedName>
        <fullName evidence="6">ATP-binding cassette domain-containing protein</fullName>
    </submittedName>
</protein>
<dbReference type="OrthoDB" id="9804819at2"/>
<evidence type="ECO:0000313" key="6">
    <source>
        <dbReference type="EMBL" id="MPQ44659.1"/>
    </source>
</evidence>
<dbReference type="SUPFAM" id="SSF52540">
    <property type="entry name" value="P-loop containing nucleoside triphosphate hydrolases"/>
    <property type="match status" value="1"/>
</dbReference>
<dbReference type="SMART" id="SM00382">
    <property type="entry name" value="AAA"/>
    <property type="match status" value="1"/>
</dbReference>
<comment type="caution">
    <text evidence="6">The sequence shown here is derived from an EMBL/GenBank/DDBJ whole genome shotgun (WGS) entry which is preliminary data.</text>
</comment>
<feature type="domain" description="ABC transporter" evidence="5">
    <location>
        <begin position="2"/>
        <end position="227"/>
    </location>
</feature>
<dbReference type="EMBL" id="WHJC01000272">
    <property type="protein sequence ID" value="MPQ44659.1"/>
    <property type="molecule type" value="Genomic_DNA"/>
</dbReference>
<dbReference type="PANTHER" id="PTHR42711:SF5">
    <property type="entry name" value="ABC TRANSPORTER ATP-BINDING PROTEIN NATA"/>
    <property type="match status" value="1"/>
</dbReference>
<evidence type="ECO:0000256" key="1">
    <source>
        <dbReference type="ARBA" id="ARBA00005417"/>
    </source>
</evidence>
<dbReference type="GO" id="GO:0005524">
    <property type="term" value="F:ATP binding"/>
    <property type="evidence" value="ECO:0007669"/>
    <property type="project" value="UniProtKB-KW"/>
</dbReference>
<sequence length="295" mass="33729">MIEIKNISKAIGDKEILKNVNLKINEGSIFGLLGPNGAGKSTLIRIITGIYKSDKGVVNFDEVDVYDNPEVKKHIGYVADTNEFFSRLTVKEIIKYYQISYDTFDINKFDELNKIFKVPKKSFLFALSKGNKTRLAIMLNISIRPKYLILDEPTSGLDPIIKRKFMEILVDEVAENGTTILISSHNLSDVERICDSIAIIEDGKIKSTSSIEEMKICYKKLQIAFKDPVEMQELQGEEVINISKMGRVFNVVINNEEKFINKANKFNPIFVEELNLTLEDIFIYTLDREDSYEEN</sequence>
<dbReference type="GO" id="GO:0016887">
    <property type="term" value="F:ATP hydrolysis activity"/>
    <property type="evidence" value="ECO:0007669"/>
    <property type="project" value="InterPro"/>
</dbReference>
<proteinExistence type="inferred from homology"/>
<dbReference type="RefSeq" id="WP_152891306.1">
    <property type="nucleotide sequence ID" value="NZ_WHJC01000272.1"/>
</dbReference>
<dbReference type="PROSITE" id="PS50893">
    <property type="entry name" value="ABC_TRANSPORTER_2"/>
    <property type="match status" value="1"/>
</dbReference>
<dbReference type="InterPro" id="IPR003439">
    <property type="entry name" value="ABC_transporter-like_ATP-bd"/>
</dbReference>
<evidence type="ECO:0000256" key="4">
    <source>
        <dbReference type="ARBA" id="ARBA00022840"/>
    </source>
</evidence>
<comment type="similarity">
    <text evidence="1">Belongs to the ABC transporter superfamily.</text>
</comment>
<reference evidence="6 7" key="1">
    <citation type="submission" date="2019-10" db="EMBL/GenBank/DDBJ databases">
        <title>The Genome Sequence of Clostridium tarantellae Isolated from Fish Brain.</title>
        <authorList>
            <person name="Bano L."/>
            <person name="Kiel M."/>
            <person name="Sales G."/>
            <person name="Doxey A.C."/>
            <person name="Mansfield M.J."/>
            <person name="Schiavone M."/>
            <person name="Rossetto O."/>
            <person name="Pirazzini M."/>
            <person name="Dobrindt U."/>
            <person name="Montecucco C."/>
        </authorList>
    </citation>
    <scope>NUCLEOTIDE SEQUENCE [LARGE SCALE GENOMIC DNA]</scope>
    <source>
        <strain evidence="6 7">DSM 3997</strain>
    </source>
</reference>
<dbReference type="Proteomes" id="UP000430345">
    <property type="component" value="Unassembled WGS sequence"/>
</dbReference>
<dbReference type="AlphaFoldDB" id="A0A6I1MWY0"/>
<name>A0A6I1MWY0_9CLOT</name>
<organism evidence="6 7">
    <name type="scientific">Clostridium tarantellae</name>
    <dbReference type="NCBI Taxonomy" id="39493"/>
    <lineage>
        <taxon>Bacteria</taxon>
        <taxon>Bacillati</taxon>
        <taxon>Bacillota</taxon>
        <taxon>Clostridia</taxon>
        <taxon>Eubacteriales</taxon>
        <taxon>Clostridiaceae</taxon>
        <taxon>Clostridium</taxon>
    </lineage>
</organism>
<gene>
    <name evidence="6" type="ORF">GBZ86_13030</name>
</gene>
<keyword evidence="4 6" id="KW-0067">ATP-binding</keyword>
<dbReference type="InterPro" id="IPR027417">
    <property type="entry name" value="P-loop_NTPase"/>
</dbReference>